<proteinExistence type="predicted"/>
<organism evidence="2 3">
    <name type="scientific">Hyphobacterium vulgare</name>
    <dbReference type="NCBI Taxonomy" id="1736751"/>
    <lineage>
        <taxon>Bacteria</taxon>
        <taxon>Pseudomonadati</taxon>
        <taxon>Pseudomonadota</taxon>
        <taxon>Alphaproteobacteria</taxon>
        <taxon>Maricaulales</taxon>
        <taxon>Maricaulaceae</taxon>
        <taxon>Hyphobacterium</taxon>
    </lineage>
</organism>
<keyword evidence="1" id="KW-0812">Transmembrane</keyword>
<evidence type="ECO:0000313" key="3">
    <source>
        <dbReference type="Proteomes" id="UP001595379"/>
    </source>
</evidence>
<feature type="transmembrane region" description="Helical" evidence="1">
    <location>
        <begin position="20"/>
        <end position="40"/>
    </location>
</feature>
<protein>
    <submittedName>
        <fullName evidence="2">Uncharacterized protein</fullName>
    </submittedName>
</protein>
<dbReference type="EMBL" id="JBHRSV010000012">
    <property type="protein sequence ID" value="MFC2925982.1"/>
    <property type="molecule type" value="Genomic_DNA"/>
</dbReference>
<dbReference type="Proteomes" id="UP001595379">
    <property type="component" value="Unassembled WGS sequence"/>
</dbReference>
<comment type="caution">
    <text evidence="2">The sequence shown here is derived from an EMBL/GenBank/DDBJ whole genome shotgun (WGS) entry which is preliminary data.</text>
</comment>
<evidence type="ECO:0000313" key="2">
    <source>
        <dbReference type="EMBL" id="MFC2925982.1"/>
    </source>
</evidence>
<gene>
    <name evidence="2" type="ORF">ACFOOR_07680</name>
</gene>
<keyword evidence="3" id="KW-1185">Reference proteome</keyword>
<sequence length="41" mass="4202">MVRSKNNDNGSVRQAGMVMINLVLVLSVGAAMIAAIAPAFA</sequence>
<name>A0ABV6ZX20_9PROT</name>
<dbReference type="RefSeq" id="WP_343164833.1">
    <property type="nucleotide sequence ID" value="NZ_JBHRSV010000012.1"/>
</dbReference>
<evidence type="ECO:0000256" key="1">
    <source>
        <dbReference type="SAM" id="Phobius"/>
    </source>
</evidence>
<keyword evidence="1" id="KW-1133">Transmembrane helix</keyword>
<accession>A0ABV6ZX20</accession>
<reference evidence="3" key="1">
    <citation type="journal article" date="2019" name="Int. J. Syst. Evol. Microbiol.">
        <title>The Global Catalogue of Microorganisms (GCM) 10K type strain sequencing project: providing services to taxonomists for standard genome sequencing and annotation.</title>
        <authorList>
            <consortium name="The Broad Institute Genomics Platform"/>
            <consortium name="The Broad Institute Genome Sequencing Center for Infectious Disease"/>
            <person name="Wu L."/>
            <person name="Ma J."/>
        </authorList>
    </citation>
    <scope>NUCLEOTIDE SEQUENCE [LARGE SCALE GENOMIC DNA]</scope>
    <source>
        <strain evidence="3">KCTC 52487</strain>
    </source>
</reference>
<keyword evidence="1" id="KW-0472">Membrane</keyword>